<gene>
    <name evidence="2" type="ORF">SAMN02745163_02638</name>
</gene>
<accession>A0A1M6MHF9</accession>
<dbReference type="OrthoDB" id="9810176at2"/>
<evidence type="ECO:0000313" key="2">
    <source>
        <dbReference type="EMBL" id="SHJ82887.1"/>
    </source>
</evidence>
<dbReference type="EMBL" id="FQZB01000011">
    <property type="protein sequence ID" value="SHJ82887.1"/>
    <property type="molecule type" value="Genomic_DNA"/>
</dbReference>
<keyword evidence="3" id="KW-1185">Reference proteome</keyword>
<dbReference type="Pfam" id="PF09858">
    <property type="entry name" value="DUF2085"/>
    <property type="match status" value="1"/>
</dbReference>
<reference evidence="2 3" key="1">
    <citation type="submission" date="2016-11" db="EMBL/GenBank/DDBJ databases">
        <authorList>
            <person name="Jaros S."/>
            <person name="Januszkiewicz K."/>
            <person name="Wedrychowicz H."/>
        </authorList>
    </citation>
    <scope>NUCLEOTIDE SEQUENCE [LARGE SCALE GENOMIC DNA]</scope>
    <source>
        <strain evidence="2 3">DSM 21758</strain>
    </source>
</reference>
<keyword evidence="1" id="KW-0472">Membrane</keyword>
<proteinExistence type="predicted"/>
<dbReference type="AlphaFoldDB" id="A0A1M6MHF9"/>
<name>A0A1M6MHF9_9CLOT</name>
<protein>
    <submittedName>
        <fullName evidence="2">Uncharacterized membrane protein</fullName>
    </submittedName>
</protein>
<dbReference type="InterPro" id="IPR019206">
    <property type="entry name" value="DUF2085_TM"/>
</dbReference>
<sequence>MVQAFFYKWLPIVFGCHCRADRSFYFRNEQFPICARCTGELIGIICSPFLFSVYHPNIIYNIILMAPMILDGLIQLSTNYESNNLKRFITGLIFGYALCNIFIISVVFMWNCGYNYGKNF</sequence>
<dbReference type="RefSeq" id="WP_072988378.1">
    <property type="nucleotide sequence ID" value="NZ_FQZB01000011.1"/>
</dbReference>
<organism evidence="2 3">
    <name type="scientific">Clostridium cavendishii DSM 21758</name>
    <dbReference type="NCBI Taxonomy" id="1121302"/>
    <lineage>
        <taxon>Bacteria</taxon>
        <taxon>Bacillati</taxon>
        <taxon>Bacillota</taxon>
        <taxon>Clostridia</taxon>
        <taxon>Eubacteriales</taxon>
        <taxon>Clostridiaceae</taxon>
        <taxon>Clostridium</taxon>
    </lineage>
</organism>
<keyword evidence="1" id="KW-1133">Transmembrane helix</keyword>
<evidence type="ECO:0000256" key="1">
    <source>
        <dbReference type="SAM" id="Phobius"/>
    </source>
</evidence>
<keyword evidence="1" id="KW-0812">Transmembrane</keyword>
<dbReference type="Proteomes" id="UP000184310">
    <property type="component" value="Unassembled WGS sequence"/>
</dbReference>
<evidence type="ECO:0000313" key="3">
    <source>
        <dbReference type="Proteomes" id="UP000184310"/>
    </source>
</evidence>
<feature type="transmembrane region" description="Helical" evidence="1">
    <location>
        <begin position="88"/>
        <end position="110"/>
    </location>
</feature>